<keyword evidence="3" id="KW-1185">Reference proteome</keyword>
<accession>A0A1H1WIC1</accession>
<name>A0A1H1WIC1_9PSED</name>
<organism evidence="2 3">
    <name type="scientific">Pseudomonas oryzae</name>
    <dbReference type="NCBI Taxonomy" id="1392877"/>
    <lineage>
        <taxon>Bacteria</taxon>
        <taxon>Pseudomonadati</taxon>
        <taxon>Pseudomonadota</taxon>
        <taxon>Gammaproteobacteria</taxon>
        <taxon>Pseudomonadales</taxon>
        <taxon>Pseudomonadaceae</taxon>
        <taxon>Pseudomonas</taxon>
    </lineage>
</organism>
<dbReference type="Proteomes" id="UP000243359">
    <property type="component" value="Chromosome I"/>
</dbReference>
<evidence type="ECO:0000256" key="1">
    <source>
        <dbReference type="SAM" id="Coils"/>
    </source>
</evidence>
<sequence length="207" mass="22606">MSAGTAMPNLNLYQPAQPASAGRPSRALLLCAVLALLLAVLGDAAWQLWRLHGLESLVATAEQEAAQAEAELATARREFREPQADPRLPQRLAEVERDNRELQRVADYLKVLQAERSGGFSPALDALAERHLGGVWLSTIRLEQGGRDLLLEGASQQPALLPVYLNSLGRSPAFAGRQFARFDLERDAADVLRFRLASQATTKEDGQ</sequence>
<dbReference type="RefSeq" id="WP_231975641.1">
    <property type="nucleotide sequence ID" value="NZ_LT629751.1"/>
</dbReference>
<evidence type="ECO:0000313" key="2">
    <source>
        <dbReference type="EMBL" id="SDS97057.1"/>
    </source>
</evidence>
<gene>
    <name evidence="2" type="ORF">SAMN05216221_3102</name>
</gene>
<proteinExistence type="predicted"/>
<dbReference type="STRING" id="1392877.SAMN05216221_3102"/>
<protein>
    <recommendedName>
        <fullName evidence="4">MSHA biogenesis protein MshI</fullName>
    </recommendedName>
</protein>
<feature type="coiled-coil region" evidence="1">
    <location>
        <begin position="51"/>
        <end position="78"/>
    </location>
</feature>
<evidence type="ECO:0000313" key="3">
    <source>
        <dbReference type="Proteomes" id="UP000243359"/>
    </source>
</evidence>
<dbReference type="AlphaFoldDB" id="A0A1H1WIC1"/>
<evidence type="ECO:0008006" key="4">
    <source>
        <dbReference type="Google" id="ProtNLM"/>
    </source>
</evidence>
<keyword evidence="1" id="KW-0175">Coiled coil</keyword>
<reference evidence="3" key="1">
    <citation type="submission" date="2016-10" db="EMBL/GenBank/DDBJ databases">
        <authorList>
            <person name="Varghese N."/>
            <person name="Submissions S."/>
        </authorList>
    </citation>
    <scope>NUCLEOTIDE SEQUENCE [LARGE SCALE GENOMIC DNA]</scope>
    <source>
        <strain evidence="3">KCTC 32247</strain>
    </source>
</reference>
<dbReference type="EMBL" id="LT629751">
    <property type="protein sequence ID" value="SDS97057.1"/>
    <property type="molecule type" value="Genomic_DNA"/>
</dbReference>